<dbReference type="InterPro" id="IPR050706">
    <property type="entry name" value="Cyclic-di-GMP_PDE-like"/>
</dbReference>
<evidence type="ECO:0000313" key="3">
    <source>
        <dbReference type="Proteomes" id="UP001242010"/>
    </source>
</evidence>
<dbReference type="SMART" id="SM00052">
    <property type="entry name" value="EAL"/>
    <property type="match status" value="1"/>
</dbReference>
<dbReference type="RefSeq" id="WP_286354521.1">
    <property type="nucleotide sequence ID" value="NZ_AP027079.1"/>
</dbReference>
<sequence>MTLFQSAQQLAIAQNLQAFFQPILELRGDVLRLTAFEGFAHGADDSFLGTPDLMGAPGDGAMDRTLLDVACLTRVLRAGGELPDSTLLSLNVHTSTLALLPEFPVFLSECAAEAGIPLTRLILELNVQSGSGQGTEHLDVLEDLRAHGVGVALDDVGVRETNLDQILEIRPDILKLSPLLTRGLLRDPRRQAILEALVDMTRKMGGRVLAKNLESVEDFRIARWMGVTLLQGYLFGVPGPIALWKEHPFPQEWHLRSFMRRPARLVQPPEPISRDRIH</sequence>
<dbReference type="Proteomes" id="UP001242010">
    <property type="component" value="Chromosome"/>
</dbReference>
<dbReference type="CDD" id="cd01948">
    <property type="entry name" value="EAL"/>
    <property type="match status" value="1"/>
</dbReference>
<evidence type="ECO:0000313" key="2">
    <source>
        <dbReference type="EMBL" id="BDU70821.1"/>
    </source>
</evidence>
<dbReference type="PANTHER" id="PTHR33121">
    <property type="entry name" value="CYCLIC DI-GMP PHOSPHODIESTERASE PDEF"/>
    <property type="match status" value="1"/>
</dbReference>
<feature type="domain" description="EAL" evidence="1">
    <location>
        <begin position="1"/>
        <end position="252"/>
    </location>
</feature>
<dbReference type="PANTHER" id="PTHR33121:SF76">
    <property type="entry name" value="SIGNALING PROTEIN"/>
    <property type="match status" value="1"/>
</dbReference>
<proteinExistence type="predicted"/>
<reference evidence="3" key="1">
    <citation type="journal article" date="2023" name="Int. J. Syst. Evol. Microbiol.">
        <title>Mesoterricola silvestris gen. nov., sp. nov., Mesoterricola sediminis sp. nov., Geothrix oryzae sp. nov., Geothrix edaphica sp. nov., Geothrix rubra sp. nov., and Geothrix limicola sp. nov., six novel members of Acidobacteriota isolated from soils.</title>
        <authorList>
            <person name="Itoh H."/>
            <person name="Sugisawa Y."/>
            <person name="Mise K."/>
            <person name="Xu Z."/>
            <person name="Kuniyasu M."/>
            <person name="Ushijima N."/>
            <person name="Kawano K."/>
            <person name="Kobayashi E."/>
            <person name="Shiratori Y."/>
            <person name="Masuda Y."/>
            <person name="Senoo K."/>
        </authorList>
    </citation>
    <scope>NUCLEOTIDE SEQUENCE [LARGE SCALE GENOMIC DNA]</scope>
    <source>
        <strain evidence="3">Red222</strain>
    </source>
</reference>
<dbReference type="InterPro" id="IPR001633">
    <property type="entry name" value="EAL_dom"/>
</dbReference>
<gene>
    <name evidence="2" type="ORF">GETHOR_29220</name>
</gene>
<dbReference type="Pfam" id="PF00563">
    <property type="entry name" value="EAL"/>
    <property type="match status" value="1"/>
</dbReference>
<dbReference type="InterPro" id="IPR035919">
    <property type="entry name" value="EAL_sf"/>
</dbReference>
<organism evidence="2 3">
    <name type="scientific">Geothrix oryzae</name>
    <dbReference type="NCBI Taxonomy" id="2927975"/>
    <lineage>
        <taxon>Bacteria</taxon>
        <taxon>Pseudomonadati</taxon>
        <taxon>Acidobacteriota</taxon>
        <taxon>Holophagae</taxon>
        <taxon>Holophagales</taxon>
        <taxon>Holophagaceae</taxon>
        <taxon>Geothrix</taxon>
    </lineage>
</organism>
<name>A0ABN6V0G4_9BACT</name>
<evidence type="ECO:0000259" key="1">
    <source>
        <dbReference type="PROSITE" id="PS50883"/>
    </source>
</evidence>
<protein>
    <recommendedName>
        <fullName evidence="1">EAL domain-containing protein</fullName>
    </recommendedName>
</protein>
<dbReference type="SUPFAM" id="SSF141868">
    <property type="entry name" value="EAL domain-like"/>
    <property type="match status" value="1"/>
</dbReference>
<keyword evidence="3" id="KW-1185">Reference proteome</keyword>
<dbReference type="EMBL" id="AP027079">
    <property type="protein sequence ID" value="BDU70821.1"/>
    <property type="molecule type" value="Genomic_DNA"/>
</dbReference>
<dbReference type="PROSITE" id="PS50883">
    <property type="entry name" value="EAL"/>
    <property type="match status" value="1"/>
</dbReference>
<dbReference type="Gene3D" id="3.20.20.450">
    <property type="entry name" value="EAL domain"/>
    <property type="match status" value="1"/>
</dbReference>
<accession>A0ABN6V0G4</accession>